<dbReference type="Proteomes" id="UP000283734">
    <property type="component" value="Unassembled WGS sequence"/>
</dbReference>
<dbReference type="NCBIfam" id="NF033634">
    <property type="entry name" value="SLATT_1"/>
    <property type="match status" value="1"/>
</dbReference>
<dbReference type="AlphaFoldDB" id="A0A418XZK3"/>
<keyword evidence="1" id="KW-0812">Transmembrane</keyword>
<evidence type="ECO:0000313" key="3">
    <source>
        <dbReference type="Proteomes" id="UP000283734"/>
    </source>
</evidence>
<accession>A0A418XZK3</accession>
<feature type="transmembrane region" description="Helical" evidence="1">
    <location>
        <begin position="73"/>
        <end position="95"/>
    </location>
</feature>
<organism evidence="2 3">
    <name type="scientific">Alcanivorax profundi</name>
    <dbReference type="NCBI Taxonomy" id="2338368"/>
    <lineage>
        <taxon>Bacteria</taxon>
        <taxon>Pseudomonadati</taxon>
        <taxon>Pseudomonadota</taxon>
        <taxon>Gammaproteobacteria</taxon>
        <taxon>Oceanospirillales</taxon>
        <taxon>Alcanivoracaceae</taxon>
        <taxon>Alcanivorax</taxon>
    </lineage>
</organism>
<evidence type="ECO:0000256" key="1">
    <source>
        <dbReference type="SAM" id="Phobius"/>
    </source>
</evidence>
<proteinExistence type="predicted"/>
<protein>
    <submittedName>
        <fullName evidence="2">SLATT domain-containing protein</fullName>
    </submittedName>
</protein>
<dbReference type="EMBL" id="QYYA01000002">
    <property type="protein sequence ID" value="RJG18459.1"/>
    <property type="molecule type" value="Genomic_DNA"/>
</dbReference>
<evidence type="ECO:0000313" key="2">
    <source>
        <dbReference type="EMBL" id="RJG18459.1"/>
    </source>
</evidence>
<feature type="transmembrane region" description="Helical" evidence="1">
    <location>
        <begin position="49"/>
        <end position="67"/>
    </location>
</feature>
<sequence>MIPKCLVRKRGKVVSAHHYSSLNKLIVEIENRRNDFNGKRRKNQRSYNLTSKGQIIASSITTFLIAINVELDISFIAFLAIGVSALSSVFGSFLAKYMYSERLAHNIQTVCALSELKFNIEMDMEKEMDDPDNHRITMEVIDEFKDRYQNILDQANSEWQKNLKISRKKK</sequence>
<keyword evidence="1" id="KW-1133">Transmembrane helix</keyword>
<name>A0A418XZK3_9GAMM</name>
<reference evidence="2 3" key="1">
    <citation type="submission" date="2018-09" db="EMBL/GenBank/DDBJ databases">
        <title>Alcanivorax profundi sp. nov., isolated from 1000 m-depth seawater of the Mariana Trench.</title>
        <authorList>
            <person name="Liu J."/>
        </authorList>
    </citation>
    <scope>NUCLEOTIDE SEQUENCE [LARGE SCALE GENOMIC DNA]</scope>
    <source>
        <strain evidence="2 3">MTEO17</strain>
    </source>
</reference>
<comment type="caution">
    <text evidence="2">The sequence shown here is derived from an EMBL/GenBank/DDBJ whole genome shotgun (WGS) entry which is preliminary data.</text>
</comment>
<keyword evidence="1" id="KW-0472">Membrane</keyword>
<gene>
    <name evidence="2" type="ORF">D4A39_08300</name>
</gene>
<keyword evidence="3" id="KW-1185">Reference proteome</keyword>